<feature type="transmembrane region" description="Helical" evidence="1">
    <location>
        <begin position="161"/>
        <end position="183"/>
    </location>
</feature>
<dbReference type="Proteomes" id="UP001196509">
    <property type="component" value="Unassembled WGS sequence"/>
</dbReference>
<keyword evidence="1" id="KW-0812">Transmembrane</keyword>
<feature type="transmembrane region" description="Helical" evidence="1">
    <location>
        <begin position="189"/>
        <end position="207"/>
    </location>
</feature>
<dbReference type="SMART" id="SM00014">
    <property type="entry name" value="acidPPc"/>
    <property type="match status" value="1"/>
</dbReference>
<evidence type="ECO:0000256" key="1">
    <source>
        <dbReference type="SAM" id="Phobius"/>
    </source>
</evidence>
<feature type="transmembrane region" description="Helical" evidence="1">
    <location>
        <begin position="62"/>
        <end position="84"/>
    </location>
</feature>
<gene>
    <name evidence="3" type="ORF">K1W69_23395</name>
</gene>
<dbReference type="InterPro" id="IPR000326">
    <property type="entry name" value="PAP2/HPO"/>
</dbReference>
<keyword evidence="1" id="KW-0472">Membrane</keyword>
<dbReference type="AlphaFoldDB" id="A0AAE3D1X5"/>
<sequence>MAQWIILLMIISAVLCFVVIALAVDRGWMDPIDNAILDSMGETVMSDDPWGPPWFEETVVEISALGGYPVIVLATVFAAIVLWLASRRTGAVLLVAALSSGALASTVLKLAFDRSRPDFAEPMDRTFTASFPSGHAMISMVSWMTLAVVVSCYVPRRGLRVFILCAAFLLAITIGLSRVYLGVHWPSDVFAGWCIGLAWAGTAWLIAHNKIGVYHERVY</sequence>
<dbReference type="RefSeq" id="WP_220230877.1">
    <property type="nucleotide sequence ID" value="NZ_JAICBX010000005.1"/>
</dbReference>
<feature type="transmembrane region" description="Helical" evidence="1">
    <location>
        <begin position="91"/>
        <end position="112"/>
    </location>
</feature>
<dbReference type="PANTHER" id="PTHR14969">
    <property type="entry name" value="SPHINGOSINE-1-PHOSPHATE PHOSPHOHYDROLASE"/>
    <property type="match status" value="1"/>
</dbReference>
<dbReference type="SUPFAM" id="SSF48317">
    <property type="entry name" value="Acid phosphatase/Vanadium-dependent haloperoxidase"/>
    <property type="match status" value="1"/>
</dbReference>
<dbReference type="CDD" id="cd03392">
    <property type="entry name" value="PAP2_like_2"/>
    <property type="match status" value="1"/>
</dbReference>
<evidence type="ECO:0000313" key="4">
    <source>
        <dbReference type="Proteomes" id="UP001196509"/>
    </source>
</evidence>
<accession>A0AAE3D1X5</accession>
<dbReference type="InterPro" id="IPR036938">
    <property type="entry name" value="PAP2/HPO_sf"/>
</dbReference>
<dbReference type="Gene3D" id="1.20.144.10">
    <property type="entry name" value="Phosphatidic acid phosphatase type 2/haloperoxidase"/>
    <property type="match status" value="2"/>
</dbReference>
<reference evidence="3" key="1">
    <citation type="submission" date="2021-08" db="EMBL/GenBank/DDBJ databases">
        <title>Hoeflea bacterium WL0058 sp. nov., isolated from the sediment.</title>
        <authorList>
            <person name="Wang L."/>
            <person name="Zhang D."/>
        </authorList>
    </citation>
    <scope>NUCLEOTIDE SEQUENCE</scope>
    <source>
        <strain evidence="3">WL0058</strain>
    </source>
</reference>
<evidence type="ECO:0000259" key="2">
    <source>
        <dbReference type="SMART" id="SM00014"/>
    </source>
</evidence>
<keyword evidence="1" id="KW-1133">Transmembrane helix</keyword>
<feature type="transmembrane region" description="Helical" evidence="1">
    <location>
        <begin position="132"/>
        <end position="154"/>
    </location>
</feature>
<feature type="transmembrane region" description="Helical" evidence="1">
    <location>
        <begin position="5"/>
        <end position="24"/>
    </location>
</feature>
<proteinExistence type="predicted"/>
<name>A0AAE3D1X5_9HYPH</name>
<protein>
    <submittedName>
        <fullName evidence="3">Phosphatase PAP2 family protein</fullName>
    </submittedName>
</protein>
<feature type="domain" description="Phosphatidic acid phosphatase type 2/haloperoxidase" evidence="2">
    <location>
        <begin position="92"/>
        <end position="204"/>
    </location>
</feature>
<organism evidence="3 4">
    <name type="scientific">Flavimaribacter sediminis</name>
    <dbReference type="NCBI Taxonomy" id="2865987"/>
    <lineage>
        <taxon>Bacteria</taxon>
        <taxon>Pseudomonadati</taxon>
        <taxon>Pseudomonadota</taxon>
        <taxon>Alphaproteobacteria</taxon>
        <taxon>Hyphomicrobiales</taxon>
        <taxon>Rhizobiaceae</taxon>
        <taxon>Flavimaribacter</taxon>
    </lineage>
</organism>
<evidence type="ECO:0000313" key="3">
    <source>
        <dbReference type="EMBL" id="MBW8640160.1"/>
    </source>
</evidence>
<dbReference type="PANTHER" id="PTHR14969:SF13">
    <property type="entry name" value="AT30094P"/>
    <property type="match status" value="1"/>
</dbReference>
<comment type="caution">
    <text evidence="3">The sequence shown here is derived from an EMBL/GenBank/DDBJ whole genome shotgun (WGS) entry which is preliminary data.</text>
</comment>
<dbReference type="Pfam" id="PF01569">
    <property type="entry name" value="PAP2"/>
    <property type="match status" value="1"/>
</dbReference>
<keyword evidence="4" id="KW-1185">Reference proteome</keyword>
<dbReference type="EMBL" id="JAICBX010000005">
    <property type="protein sequence ID" value="MBW8640160.1"/>
    <property type="molecule type" value="Genomic_DNA"/>
</dbReference>